<dbReference type="EMBL" id="QMKO01002664">
    <property type="protein sequence ID" value="RTG82875.1"/>
    <property type="molecule type" value="Genomic_DNA"/>
</dbReference>
<evidence type="ECO:0000313" key="4">
    <source>
        <dbReference type="EMBL" id="RTG82875.1"/>
    </source>
</evidence>
<evidence type="ECO:0000256" key="2">
    <source>
        <dbReference type="SAM" id="Coils"/>
    </source>
</evidence>
<dbReference type="Pfam" id="PF14772">
    <property type="entry name" value="NYD-SP28"/>
    <property type="match status" value="1"/>
</dbReference>
<organism evidence="4 5">
    <name type="scientific">Schistosoma bovis</name>
    <name type="common">Blood fluke</name>
    <dbReference type="NCBI Taxonomy" id="6184"/>
    <lineage>
        <taxon>Eukaryota</taxon>
        <taxon>Metazoa</taxon>
        <taxon>Spiralia</taxon>
        <taxon>Lophotrochozoa</taxon>
        <taxon>Platyhelminthes</taxon>
        <taxon>Trematoda</taxon>
        <taxon>Digenea</taxon>
        <taxon>Strigeidida</taxon>
        <taxon>Schistosomatoidea</taxon>
        <taxon>Schistosomatidae</taxon>
        <taxon>Schistosoma</taxon>
    </lineage>
</organism>
<proteinExistence type="predicted"/>
<keyword evidence="1 2" id="KW-0175">Coiled coil</keyword>
<keyword evidence="5" id="KW-1185">Reference proteome</keyword>
<dbReference type="GO" id="GO:0070286">
    <property type="term" value="P:axonemal dynein complex assembly"/>
    <property type="evidence" value="ECO:0007669"/>
    <property type="project" value="InterPro"/>
</dbReference>
<feature type="coiled-coil region" evidence="2">
    <location>
        <begin position="139"/>
        <end position="166"/>
    </location>
</feature>
<feature type="domain" description="Dynein regulatory complex protein 1/2 N-terminal" evidence="3">
    <location>
        <begin position="88"/>
        <end position="168"/>
    </location>
</feature>
<dbReference type="STRING" id="6184.A0A430Q599"/>
<dbReference type="InterPro" id="IPR039505">
    <property type="entry name" value="DRC1/2_N"/>
</dbReference>
<dbReference type="PANTHER" id="PTHR21625">
    <property type="entry name" value="NYD-SP28 PROTEIN"/>
    <property type="match status" value="1"/>
</dbReference>
<dbReference type="GO" id="GO:0003352">
    <property type="term" value="P:regulation of cilium movement"/>
    <property type="evidence" value="ECO:0007669"/>
    <property type="project" value="TreeGrafter"/>
</dbReference>
<name>A0A430Q599_SCHBO</name>
<accession>A0A430Q599</accession>
<evidence type="ECO:0000313" key="5">
    <source>
        <dbReference type="Proteomes" id="UP000290809"/>
    </source>
</evidence>
<dbReference type="InterPro" id="IPR039750">
    <property type="entry name" value="DRC1/DRC2"/>
</dbReference>
<feature type="coiled-coil region" evidence="2">
    <location>
        <begin position="317"/>
        <end position="369"/>
    </location>
</feature>
<dbReference type="GO" id="GO:0005858">
    <property type="term" value="C:axonemal dynein complex"/>
    <property type="evidence" value="ECO:0007669"/>
    <property type="project" value="InterPro"/>
</dbReference>
<dbReference type="GO" id="GO:0060285">
    <property type="term" value="P:cilium-dependent cell motility"/>
    <property type="evidence" value="ECO:0007669"/>
    <property type="project" value="TreeGrafter"/>
</dbReference>
<evidence type="ECO:0000259" key="3">
    <source>
        <dbReference type="Pfam" id="PF14772"/>
    </source>
</evidence>
<dbReference type="Proteomes" id="UP000290809">
    <property type="component" value="Unassembled WGS sequence"/>
</dbReference>
<comment type="caution">
    <text evidence="4">The sequence shown here is derived from an EMBL/GenBank/DDBJ whole genome shotgun (WGS) entry which is preliminary data.</text>
</comment>
<protein>
    <submittedName>
        <fullName evidence="4">Dynein regulatry complex protein 1</fullName>
    </submittedName>
</protein>
<dbReference type="AlphaFoldDB" id="A0A430Q599"/>
<dbReference type="PANTHER" id="PTHR21625:SF1">
    <property type="entry name" value="DYNEIN REGULATORY COMPLEX PROTEIN 1"/>
    <property type="match status" value="1"/>
</dbReference>
<gene>
    <name evidence="4" type="ORF">DC041_0009097</name>
</gene>
<evidence type="ECO:0000256" key="1">
    <source>
        <dbReference type="ARBA" id="ARBA00023054"/>
    </source>
</evidence>
<reference evidence="4 5" key="1">
    <citation type="journal article" date="2019" name="PLoS Pathog.">
        <title>Genome sequence of the bovine parasite Schistosoma bovis Tanzania.</title>
        <authorList>
            <person name="Oey H."/>
            <person name="Zakrzewski M."/>
            <person name="Gobert G."/>
            <person name="Gravermann K."/>
            <person name="Stoye J."/>
            <person name="Jones M."/>
            <person name="Mcmanus D."/>
            <person name="Krause L."/>
        </authorList>
    </citation>
    <scope>NUCLEOTIDE SEQUENCE [LARGE SCALE GENOMIC DNA]</scope>
    <source>
        <strain evidence="4 5">TAN1997</strain>
    </source>
</reference>
<sequence length="458" mass="53768">MALNDQNKKIYFKEKEIKDVGPSVDSDDIEQRIAARRIRIQNRGDVHSNETKSSKKEIGLGKSQIDLSSKRISKLISDGDAFITNIRVACDAREYFKRTEDHELNHNRIRVLEDEATRSLEVFNKITEQWEKAQESELLDETKEMLDKQNTLCKDLIAEKNKLINELNLNAFLDQREKLTSEQNAEWGMLMNEIKQKQNLNLTNENISTAKKSSETSDTICTPIFISIKLEPILPWFNTNYLKQREDQAIEYEKELYDLRTKYSEEYNALKISLGAEVETFESHLQKLKSTYQLNLEKLDYNYQVLKRRDEENTVLKSNQKRRITRLQDTLNNLRIKSTKQEQQYKVENEQLSEDYKRRMENYSDLQKKSKLLIESVQRNFHDIWIMNEENLKQLGNRLLEAHRIITEQQLGLTWNPPDISFMENVGPVKQITSIPPAIIAMELALQSDKKTCIQLSI</sequence>